<dbReference type="InterPro" id="IPR050563">
    <property type="entry name" value="4-hydroxybenzoyl-CoA_TE"/>
</dbReference>
<dbReference type="PANTHER" id="PTHR31793">
    <property type="entry name" value="4-HYDROXYBENZOYL-COA THIOESTERASE FAMILY MEMBER"/>
    <property type="match status" value="1"/>
</dbReference>
<dbReference type="InterPro" id="IPR006684">
    <property type="entry name" value="YbgC/YbaW"/>
</dbReference>
<dbReference type="AlphaFoldDB" id="A0A1N7IXL6"/>
<dbReference type="RefSeq" id="WP_143457004.1">
    <property type="nucleotide sequence ID" value="NZ_CP048103.1"/>
</dbReference>
<protein>
    <submittedName>
        <fullName evidence="3">Acyl-CoA thioester hydrolase/thioesterase-3</fullName>
    </submittedName>
</protein>
<reference evidence="4" key="1">
    <citation type="submission" date="2017-01" db="EMBL/GenBank/DDBJ databases">
        <authorList>
            <person name="Varghese N."/>
            <person name="Submissions S."/>
        </authorList>
    </citation>
    <scope>NUCLEOTIDE SEQUENCE [LARGE SCALE GENOMIC DNA]</scope>
    <source>
        <strain evidence="4">DSM 45196</strain>
    </source>
</reference>
<dbReference type="PIRSF" id="PIRSF003230">
    <property type="entry name" value="YbgC"/>
    <property type="match status" value="1"/>
</dbReference>
<dbReference type="Proteomes" id="UP000186795">
    <property type="component" value="Unassembled WGS sequence"/>
</dbReference>
<dbReference type="SUPFAM" id="SSF54637">
    <property type="entry name" value="Thioesterase/thiol ester dehydrase-isomerase"/>
    <property type="match status" value="1"/>
</dbReference>
<dbReference type="InterPro" id="IPR029069">
    <property type="entry name" value="HotDog_dom_sf"/>
</dbReference>
<evidence type="ECO:0000313" key="3">
    <source>
        <dbReference type="EMBL" id="SIS41794.1"/>
    </source>
</evidence>
<gene>
    <name evidence="3" type="ORF">SAMN05421790_101471</name>
</gene>
<keyword evidence="2 3" id="KW-0378">Hydrolase</keyword>
<dbReference type="PANTHER" id="PTHR31793:SF27">
    <property type="entry name" value="NOVEL THIOESTERASE SUPERFAMILY DOMAIN AND SAPOSIN A-TYPE DOMAIN CONTAINING PROTEIN (0610012H03RIK)"/>
    <property type="match status" value="1"/>
</dbReference>
<dbReference type="EMBL" id="FTOD01000001">
    <property type="protein sequence ID" value="SIS41794.1"/>
    <property type="molecule type" value="Genomic_DNA"/>
</dbReference>
<dbReference type="Gene3D" id="3.10.129.10">
    <property type="entry name" value="Hotdog Thioesterase"/>
    <property type="match status" value="1"/>
</dbReference>
<evidence type="ECO:0000256" key="1">
    <source>
        <dbReference type="ARBA" id="ARBA00005953"/>
    </source>
</evidence>
<keyword evidence="4" id="KW-1185">Reference proteome</keyword>
<dbReference type="NCBIfam" id="TIGR00051">
    <property type="entry name" value="YbgC/FadM family acyl-CoA thioesterase"/>
    <property type="match status" value="1"/>
</dbReference>
<comment type="similarity">
    <text evidence="1">Belongs to the 4-hydroxybenzoyl-CoA thioesterase family.</text>
</comment>
<dbReference type="OrthoDB" id="9801517at2"/>
<dbReference type="Pfam" id="PF13279">
    <property type="entry name" value="4HBT_2"/>
    <property type="match status" value="1"/>
</dbReference>
<organism evidence="3 4">
    <name type="scientific">Kroppenstedtia eburnea</name>
    <dbReference type="NCBI Taxonomy" id="714067"/>
    <lineage>
        <taxon>Bacteria</taxon>
        <taxon>Bacillati</taxon>
        <taxon>Bacillota</taxon>
        <taxon>Bacilli</taxon>
        <taxon>Bacillales</taxon>
        <taxon>Thermoactinomycetaceae</taxon>
        <taxon>Kroppenstedtia</taxon>
    </lineage>
</organism>
<dbReference type="GO" id="GO:0047617">
    <property type="term" value="F:fatty acyl-CoA hydrolase activity"/>
    <property type="evidence" value="ECO:0007669"/>
    <property type="project" value="TreeGrafter"/>
</dbReference>
<evidence type="ECO:0000313" key="4">
    <source>
        <dbReference type="Proteomes" id="UP000186795"/>
    </source>
</evidence>
<accession>A0A1N7IXL6</accession>
<proteinExistence type="inferred from homology"/>
<sequence>MQREFELTVRSTDVDMIGHVNHAKYLEYLEWARFEWLDEIGLTMEEFHRRQLLPVVVHVSIDYIKELKFNERIRIVSDLLRIGGKSCVIGQTVYNSAGELACKAEVTCLMIDARKRKAIELPPEIKKGLQSV</sequence>
<dbReference type="CDD" id="cd00586">
    <property type="entry name" value="4HBT"/>
    <property type="match status" value="1"/>
</dbReference>
<evidence type="ECO:0000256" key="2">
    <source>
        <dbReference type="ARBA" id="ARBA00022801"/>
    </source>
</evidence>
<name>A0A1N7IXL6_9BACL</name>